<accession>A0AAN9Y4M1</accession>
<gene>
    <name evidence="4" type="ORF">V9T40_002600</name>
</gene>
<comment type="similarity">
    <text evidence="2">Belongs to the peptidase M13 family.</text>
</comment>
<evidence type="ECO:0000256" key="1">
    <source>
        <dbReference type="ARBA" id="ARBA00004401"/>
    </source>
</evidence>
<feature type="domain" description="Peptidase M13 N-terminal" evidence="3">
    <location>
        <begin position="12"/>
        <end position="152"/>
    </location>
</feature>
<dbReference type="GO" id="GO:0005886">
    <property type="term" value="C:plasma membrane"/>
    <property type="evidence" value="ECO:0007669"/>
    <property type="project" value="UniProtKB-SubCell"/>
</dbReference>
<evidence type="ECO:0000259" key="3">
    <source>
        <dbReference type="Pfam" id="PF05649"/>
    </source>
</evidence>
<evidence type="ECO:0000313" key="5">
    <source>
        <dbReference type="Proteomes" id="UP001367676"/>
    </source>
</evidence>
<proteinExistence type="inferred from homology"/>
<dbReference type="SUPFAM" id="SSF55486">
    <property type="entry name" value="Metalloproteases ('zincins'), catalytic domain"/>
    <property type="match status" value="1"/>
</dbReference>
<comment type="caution">
    <text evidence="4">The sequence shown here is derived from an EMBL/GenBank/DDBJ whole genome shotgun (WGS) entry which is preliminary data.</text>
</comment>
<sequence>MLTRNMDVNVDPCENFYGFACGNFPNRFPRMAHEKHLSQVTLRNDEIGDKVLEFYSKADLRPYPNIRKLYALYSQCMEEVTYGLDTVSHHLGMVGLPEIPPFHKEPPDSYEVIQVLAKVHRYSPSTHFLFDVDTKTDPHNVTANHITFGPTPSSINAQFQKSSARYIRFGWPSTPEYFLPNRSTLWGLNNKAEKSQKYKMTDFQSVDTW</sequence>
<dbReference type="Pfam" id="PF05649">
    <property type="entry name" value="Peptidase_M13_N"/>
    <property type="match status" value="1"/>
</dbReference>
<dbReference type="InterPro" id="IPR000718">
    <property type="entry name" value="Peptidase_M13"/>
</dbReference>
<reference evidence="4 5" key="1">
    <citation type="submission" date="2024-03" db="EMBL/GenBank/DDBJ databases">
        <title>Adaptation during the transition from Ophiocordyceps entomopathogen to insect associate is accompanied by gene loss and intensified selection.</title>
        <authorList>
            <person name="Ward C.M."/>
            <person name="Onetto C.A."/>
            <person name="Borneman A.R."/>
        </authorList>
    </citation>
    <scope>NUCLEOTIDE SEQUENCE [LARGE SCALE GENOMIC DNA]</scope>
    <source>
        <strain evidence="4">AWRI1</strain>
        <tissue evidence="4">Single Adult Female</tissue>
    </source>
</reference>
<dbReference type="Proteomes" id="UP001367676">
    <property type="component" value="Unassembled WGS sequence"/>
</dbReference>
<dbReference type="PROSITE" id="PS51885">
    <property type="entry name" value="NEPRILYSIN"/>
    <property type="match status" value="1"/>
</dbReference>
<protein>
    <recommendedName>
        <fullName evidence="3">Peptidase M13 N-terminal domain-containing protein</fullName>
    </recommendedName>
</protein>
<name>A0AAN9Y4M1_9HEMI</name>
<dbReference type="AlphaFoldDB" id="A0AAN9Y4M1"/>
<dbReference type="InterPro" id="IPR008753">
    <property type="entry name" value="Peptidase_M13_N"/>
</dbReference>
<dbReference type="EMBL" id="JBBCAQ010000022">
    <property type="protein sequence ID" value="KAK7590987.1"/>
    <property type="molecule type" value="Genomic_DNA"/>
</dbReference>
<dbReference type="Gene3D" id="3.40.390.10">
    <property type="entry name" value="Collagenase (Catalytic Domain)"/>
    <property type="match status" value="1"/>
</dbReference>
<keyword evidence="5" id="KW-1185">Reference proteome</keyword>
<evidence type="ECO:0000313" key="4">
    <source>
        <dbReference type="EMBL" id="KAK7590987.1"/>
    </source>
</evidence>
<dbReference type="GO" id="GO:0006508">
    <property type="term" value="P:proteolysis"/>
    <property type="evidence" value="ECO:0007669"/>
    <property type="project" value="InterPro"/>
</dbReference>
<comment type="subcellular location">
    <subcellularLocation>
        <location evidence="1">Cell membrane</location>
        <topology evidence="1">Single-pass type II membrane protein</topology>
    </subcellularLocation>
</comment>
<dbReference type="InterPro" id="IPR024079">
    <property type="entry name" value="MetalloPept_cat_dom_sf"/>
</dbReference>
<organism evidence="4 5">
    <name type="scientific">Parthenolecanium corni</name>
    <dbReference type="NCBI Taxonomy" id="536013"/>
    <lineage>
        <taxon>Eukaryota</taxon>
        <taxon>Metazoa</taxon>
        <taxon>Ecdysozoa</taxon>
        <taxon>Arthropoda</taxon>
        <taxon>Hexapoda</taxon>
        <taxon>Insecta</taxon>
        <taxon>Pterygota</taxon>
        <taxon>Neoptera</taxon>
        <taxon>Paraneoptera</taxon>
        <taxon>Hemiptera</taxon>
        <taxon>Sternorrhyncha</taxon>
        <taxon>Coccoidea</taxon>
        <taxon>Coccidae</taxon>
        <taxon>Parthenolecanium</taxon>
    </lineage>
</organism>
<evidence type="ECO:0000256" key="2">
    <source>
        <dbReference type="ARBA" id="ARBA00007357"/>
    </source>
</evidence>
<dbReference type="GO" id="GO:0004222">
    <property type="term" value="F:metalloendopeptidase activity"/>
    <property type="evidence" value="ECO:0007669"/>
    <property type="project" value="InterPro"/>
</dbReference>